<dbReference type="Pfam" id="PF00638">
    <property type="entry name" value="Ran_BP1"/>
    <property type="match status" value="1"/>
</dbReference>
<protein>
    <recommendedName>
        <fullName evidence="2">RanBD1 domain-containing protein</fullName>
    </recommendedName>
</protein>
<feature type="compositionally biased region" description="Basic and acidic residues" evidence="1">
    <location>
        <begin position="145"/>
        <end position="156"/>
    </location>
</feature>
<feature type="non-terminal residue" evidence="3">
    <location>
        <position position="1"/>
    </location>
</feature>
<evidence type="ECO:0000313" key="4">
    <source>
        <dbReference type="Proteomes" id="UP000779574"/>
    </source>
</evidence>
<dbReference type="PANTHER" id="PTHR38697:SF1">
    <property type="entry name" value="NUCLEAR PORE COMPLEX PROTEIN SIMILAR TO S. CEREVISIAE NUP2 (EUROFUNG)"/>
    <property type="match status" value="1"/>
</dbReference>
<feature type="compositionally biased region" description="Polar residues" evidence="1">
    <location>
        <begin position="200"/>
        <end position="222"/>
    </location>
</feature>
<feature type="compositionally biased region" description="Basic and acidic residues" evidence="1">
    <location>
        <begin position="172"/>
        <end position="182"/>
    </location>
</feature>
<comment type="caution">
    <text evidence="3">The sequence shown here is derived from an EMBL/GenBank/DDBJ whole genome shotgun (WGS) entry which is preliminary data.</text>
</comment>
<feature type="domain" description="RanBD1" evidence="2">
    <location>
        <begin position="389"/>
        <end position="499"/>
    </location>
</feature>
<proteinExistence type="predicted"/>
<feature type="region of interest" description="Disordered" evidence="1">
    <location>
        <begin position="1"/>
        <end position="228"/>
    </location>
</feature>
<reference evidence="3" key="2">
    <citation type="submission" date="2021-08" db="EMBL/GenBank/DDBJ databases">
        <authorList>
            <person name="Gostincar C."/>
            <person name="Sun X."/>
            <person name="Song Z."/>
            <person name="Gunde-Cimerman N."/>
        </authorList>
    </citation>
    <scope>NUCLEOTIDE SEQUENCE</scope>
    <source>
        <strain evidence="3">EXF-9911</strain>
    </source>
</reference>
<feature type="compositionally biased region" description="Basic and acidic residues" evidence="1">
    <location>
        <begin position="1"/>
        <end position="28"/>
    </location>
</feature>
<feature type="compositionally biased region" description="Polar residues" evidence="1">
    <location>
        <begin position="31"/>
        <end position="49"/>
    </location>
</feature>
<feature type="compositionally biased region" description="Basic and acidic residues" evidence="1">
    <location>
        <begin position="375"/>
        <end position="387"/>
    </location>
</feature>
<evidence type="ECO:0000256" key="1">
    <source>
        <dbReference type="SAM" id="MobiDB-lite"/>
    </source>
</evidence>
<reference evidence="3" key="1">
    <citation type="journal article" date="2021" name="J Fungi (Basel)">
        <title>Virulence traits and population genomics of the black yeast Aureobasidium melanogenum.</title>
        <authorList>
            <person name="Cernosa A."/>
            <person name="Sun X."/>
            <person name="Gostincar C."/>
            <person name="Fang C."/>
            <person name="Gunde-Cimerman N."/>
            <person name="Song Z."/>
        </authorList>
    </citation>
    <scope>NUCLEOTIDE SEQUENCE</scope>
    <source>
        <strain evidence="3">EXF-9911</strain>
    </source>
</reference>
<dbReference type="InterPro" id="IPR000156">
    <property type="entry name" value="Ran_bind_dom"/>
</dbReference>
<feature type="compositionally biased region" description="Polar residues" evidence="1">
    <location>
        <begin position="331"/>
        <end position="344"/>
    </location>
</feature>
<dbReference type="SUPFAM" id="SSF50729">
    <property type="entry name" value="PH domain-like"/>
    <property type="match status" value="1"/>
</dbReference>
<dbReference type="OrthoDB" id="185618at2759"/>
<accession>A0A9P8ECH7</accession>
<feature type="compositionally biased region" description="Basic and acidic residues" evidence="1">
    <location>
        <begin position="89"/>
        <end position="115"/>
    </location>
</feature>
<dbReference type="Gene3D" id="2.30.29.30">
    <property type="entry name" value="Pleckstrin-homology domain (PH domain)/Phosphotyrosine-binding domain (PTB)"/>
    <property type="match status" value="1"/>
</dbReference>
<feature type="region of interest" description="Disordered" evidence="1">
    <location>
        <begin position="331"/>
        <end position="394"/>
    </location>
</feature>
<dbReference type="InterPro" id="IPR011993">
    <property type="entry name" value="PH-like_dom_sf"/>
</dbReference>
<feature type="compositionally biased region" description="Polar residues" evidence="1">
    <location>
        <begin position="126"/>
        <end position="144"/>
    </location>
</feature>
<dbReference type="EMBL" id="JAHFXF010000495">
    <property type="protein sequence ID" value="KAG9686724.1"/>
    <property type="molecule type" value="Genomic_DNA"/>
</dbReference>
<dbReference type="AlphaFoldDB" id="A0A9P8ECH7"/>
<dbReference type="Proteomes" id="UP000779574">
    <property type="component" value="Unassembled WGS sequence"/>
</dbReference>
<dbReference type="PANTHER" id="PTHR38697">
    <property type="entry name" value="NUCLEAR PORE COMPLEX PROTEIN SIMILAR TO S. CEREVISIAE NUP2 (EUROFUNG)"/>
    <property type="match status" value="1"/>
</dbReference>
<feature type="compositionally biased region" description="Low complexity" evidence="1">
    <location>
        <begin position="157"/>
        <end position="169"/>
    </location>
</feature>
<feature type="compositionally biased region" description="Polar residues" evidence="1">
    <location>
        <begin position="251"/>
        <end position="262"/>
    </location>
</feature>
<name>A0A9P8ECH7_AURME</name>
<gene>
    <name evidence="3" type="ORF">KCU76_g10816</name>
</gene>
<evidence type="ECO:0000259" key="2">
    <source>
        <dbReference type="PROSITE" id="PS50196"/>
    </source>
</evidence>
<sequence>MPTWPKESHASDTEGGERGERPLRERLRNATIKSVPQPADTTATATSQPEPEPEKPRSKLQRKRSHEDVENPEEEPAHKSRQARKNKRSRENSPEDKVVEQPSKRKSSELERDDQPVAVDAPQPSAPSTSTANATESDGLTQSDESPKTKRSKVDDTTGTDTISQTTSDAKAAVESEGKTAEKPAQQPQPATKIPAGSGFANTSASSPFASLANTKSPSEQPSSTTSAFASSAFGALAGSSTSAFGTLGQNKTLSSFASPGSTPAPGEDGAKPAPTPSAFGGLASTASPFASAGSSAFGSGASGFGKLGNGFGGGFGGLGSGQKLTSFASSGTPGVIGSSTKTGITAFGAPAEDEDEQSGDDGEEDSGAKSPKLIVDEDKKDERFFEQDIETGEEGETTEYTCRAKLYNFVDKKEWKERGIGVIRLNVTEPKPDDKDSTIKARLVMRADGSHRVILNTPVQKDLKYGDVHGNRPTGHFMSLMGSLDGKPLLEILQLKLRPQFAMELWDHITSLQEQM</sequence>
<dbReference type="InterPro" id="IPR053074">
    <property type="entry name" value="NPC_Nucleoporin"/>
</dbReference>
<dbReference type="SMART" id="SM00160">
    <property type="entry name" value="RanBD"/>
    <property type="match status" value="1"/>
</dbReference>
<evidence type="ECO:0000313" key="3">
    <source>
        <dbReference type="EMBL" id="KAG9686724.1"/>
    </source>
</evidence>
<feature type="compositionally biased region" description="Acidic residues" evidence="1">
    <location>
        <begin position="352"/>
        <end position="366"/>
    </location>
</feature>
<dbReference type="PROSITE" id="PS50196">
    <property type="entry name" value="RANBD1"/>
    <property type="match status" value="1"/>
</dbReference>
<organism evidence="3 4">
    <name type="scientific">Aureobasidium melanogenum</name>
    <name type="common">Aureobasidium pullulans var. melanogenum</name>
    <dbReference type="NCBI Taxonomy" id="46634"/>
    <lineage>
        <taxon>Eukaryota</taxon>
        <taxon>Fungi</taxon>
        <taxon>Dikarya</taxon>
        <taxon>Ascomycota</taxon>
        <taxon>Pezizomycotina</taxon>
        <taxon>Dothideomycetes</taxon>
        <taxon>Dothideomycetidae</taxon>
        <taxon>Dothideales</taxon>
        <taxon>Saccotheciaceae</taxon>
        <taxon>Aureobasidium</taxon>
    </lineage>
</organism>
<feature type="region of interest" description="Disordered" evidence="1">
    <location>
        <begin position="251"/>
        <end position="286"/>
    </location>
</feature>
<feature type="compositionally biased region" description="Basic residues" evidence="1">
    <location>
        <begin position="79"/>
        <end position="88"/>
    </location>
</feature>